<dbReference type="RefSeq" id="WP_068753620.1">
    <property type="nucleotide sequence ID" value="NZ_KQ950180.1"/>
</dbReference>
<sequence length="383" mass="41514">MPEHLAKLEEAIADLHERVAALRSTHAMYPDDAAATAEAALAELGFAERLLRECGERLATLIDPAATRRSDDERTLLRAVFHELSIPVVLLDHGGYIRRINTMGAERLGSTPGYLTGKPFSIFVDLRSRAAMRSWQAAVLQNGETASFDSRLARRGYVEDVRLTVSRLDVPSEPNPLLLVAMSPPLRPATDTGPAPLETEVEDQVVVLAARRLDVLTRMTRLLLRSAVPGGAGDRPVLDEAAALLADSYADWVVVDLCEEPGNPDRLRRAVVSGPSDSDLTELVRCLPPQAAEVPRDVLAHDKAVLRQLIGDEAEFGRTPEGIPVLTMLNARSLLSVPLRGSGGVAHGALTLVRRTNRTSFRLADQGLIEEIGEHIGLALSAR</sequence>
<dbReference type="SMART" id="SM00091">
    <property type="entry name" value="PAS"/>
    <property type="match status" value="1"/>
</dbReference>
<dbReference type="CDD" id="cd00130">
    <property type="entry name" value="PAS"/>
    <property type="match status" value="1"/>
</dbReference>
<accession>A0A147KGF9</accession>
<comment type="caution">
    <text evidence="2">The sequence shown here is derived from an EMBL/GenBank/DDBJ whole genome shotgun (WGS) entry which is preliminary data.</text>
</comment>
<proteinExistence type="predicted"/>
<dbReference type="SUPFAM" id="SSF55781">
    <property type="entry name" value="GAF domain-like"/>
    <property type="match status" value="1"/>
</dbReference>
<protein>
    <submittedName>
        <fullName evidence="2">Histidine kinase</fullName>
    </submittedName>
</protein>
<name>A0A147KGF9_THECS</name>
<keyword evidence="3" id="KW-1185">Reference proteome</keyword>
<dbReference type="Proteomes" id="UP000074382">
    <property type="component" value="Unassembled WGS sequence"/>
</dbReference>
<dbReference type="InterPro" id="IPR003018">
    <property type="entry name" value="GAF"/>
</dbReference>
<evidence type="ECO:0000313" key="3">
    <source>
        <dbReference type="Proteomes" id="UP000074382"/>
    </source>
</evidence>
<evidence type="ECO:0000313" key="2">
    <source>
        <dbReference type="EMBL" id="KUP96381.1"/>
    </source>
</evidence>
<dbReference type="GO" id="GO:0016301">
    <property type="term" value="F:kinase activity"/>
    <property type="evidence" value="ECO:0007669"/>
    <property type="project" value="UniProtKB-KW"/>
</dbReference>
<dbReference type="AlphaFoldDB" id="A0A147KGF9"/>
<dbReference type="SUPFAM" id="SSF55785">
    <property type="entry name" value="PYP-like sensor domain (PAS domain)"/>
    <property type="match status" value="1"/>
</dbReference>
<keyword evidence="2" id="KW-0808">Transferase</keyword>
<evidence type="ECO:0000259" key="1">
    <source>
        <dbReference type="SMART" id="SM00091"/>
    </source>
</evidence>
<dbReference type="Gene3D" id="3.30.450.20">
    <property type="entry name" value="PAS domain"/>
    <property type="match status" value="1"/>
</dbReference>
<feature type="domain" description="PAS" evidence="1">
    <location>
        <begin position="75"/>
        <end position="141"/>
    </location>
</feature>
<dbReference type="STRING" id="665004.AC529_12730"/>
<dbReference type="PATRIC" id="fig|665004.4.peg.901"/>
<gene>
    <name evidence="2" type="ORF">AC529_12730</name>
</gene>
<dbReference type="InterPro" id="IPR000014">
    <property type="entry name" value="PAS"/>
</dbReference>
<dbReference type="Gene3D" id="3.30.450.40">
    <property type="match status" value="1"/>
</dbReference>
<dbReference type="InterPro" id="IPR035965">
    <property type="entry name" value="PAS-like_dom_sf"/>
</dbReference>
<dbReference type="InterPro" id="IPR029016">
    <property type="entry name" value="GAF-like_dom_sf"/>
</dbReference>
<reference evidence="3" key="1">
    <citation type="journal article" date="2017" name="Acta Aliment.">
        <title>Plant polysaccharide degrading enzyme system of Thermpbifida cellulosilytica TB100 revealed by de novo genome project data.</title>
        <authorList>
            <person name="Toth A."/>
            <person name="Baka E."/>
            <person name="Luzics S."/>
            <person name="Bata-Vidacs I."/>
            <person name="Nagy I."/>
            <person name="Balint B."/>
            <person name="Herceg R."/>
            <person name="Olasz F."/>
            <person name="Wilk T."/>
            <person name="Nagy T."/>
            <person name="Kriszt B."/>
            <person name="Nagy I."/>
            <person name="Kukolya J."/>
        </authorList>
    </citation>
    <scope>NUCLEOTIDE SEQUENCE [LARGE SCALE GENOMIC DNA]</scope>
    <source>
        <strain evidence="3">TB100</strain>
    </source>
</reference>
<dbReference type="Pfam" id="PF01590">
    <property type="entry name" value="GAF"/>
    <property type="match status" value="1"/>
</dbReference>
<dbReference type="OrthoDB" id="3493177at2"/>
<dbReference type="EMBL" id="LGEM01000092">
    <property type="protein sequence ID" value="KUP96381.1"/>
    <property type="molecule type" value="Genomic_DNA"/>
</dbReference>
<keyword evidence="2" id="KW-0418">Kinase</keyword>
<organism evidence="2 3">
    <name type="scientific">Thermobifida cellulosilytica TB100</name>
    <dbReference type="NCBI Taxonomy" id="665004"/>
    <lineage>
        <taxon>Bacteria</taxon>
        <taxon>Bacillati</taxon>
        <taxon>Actinomycetota</taxon>
        <taxon>Actinomycetes</taxon>
        <taxon>Streptosporangiales</taxon>
        <taxon>Nocardiopsidaceae</taxon>
        <taxon>Thermobifida</taxon>
    </lineage>
</organism>